<dbReference type="GO" id="GO:0016020">
    <property type="term" value="C:membrane"/>
    <property type="evidence" value="ECO:0007669"/>
    <property type="project" value="GOC"/>
</dbReference>
<feature type="domain" description="Glycosyltransferase 2-like" evidence="4">
    <location>
        <begin position="16"/>
        <end position="181"/>
    </location>
</feature>
<dbReference type="PANTHER" id="PTHR43398:SF1">
    <property type="entry name" value="DOLICHOL-PHOSPHATE MANNOSYLTRANSFERASE SUBUNIT 1"/>
    <property type="match status" value="1"/>
</dbReference>
<dbReference type="Proteomes" id="UP000582231">
    <property type="component" value="Unassembled WGS sequence"/>
</dbReference>
<dbReference type="Gene3D" id="3.90.550.10">
    <property type="entry name" value="Spore Coat Polysaccharide Biosynthesis Protein SpsA, Chain A"/>
    <property type="match status" value="1"/>
</dbReference>
<protein>
    <submittedName>
        <fullName evidence="5">Dolichol-phosphate mannosyltransferase</fullName>
        <ecNumber evidence="5">2.4.1.83</ecNumber>
    </submittedName>
</protein>
<dbReference type="CDD" id="cd06442">
    <property type="entry name" value="DPM1_like"/>
    <property type="match status" value="1"/>
</dbReference>
<dbReference type="EC" id="2.4.1.83" evidence="5"/>
<evidence type="ECO:0000259" key="4">
    <source>
        <dbReference type="Pfam" id="PF00535"/>
    </source>
</evidence>
<keyword evidence="2 5" id="KW-0328">Glycosyltransferase</keyword>
<dbReference type="GO" id="GO:0009247">
    <property type="term" value="P:glycolipid biosynthetic process"/>
    <property type="evidence" value="ECO:0007669"/>
    <property type="project" value="TreeGrafter"/>
</dbReference>
<comment type="caution">
    <text evidence="5">The sequence shown here is derived from an EMBL/GenBank/DDBJ whole genome shotgun (WGS) entry which is preliminary data.</text>
</comment>
<evidence type="ECO:0000256" key="1">
    <source>
        <dbReference type="ARBA" id="ARBA00006739"/>
    </source>
</evidence>
<dbReference type="InterPro" id="IPR029044">
    <property type="entry name" value="Nucleotide-diphossugar_trans"/>
</dbReference>
<evidence type="ECO:0000256" key="2">
    <source>
        <dbReference type="ARBA" id="ARBA00022676"/>
    </source>
</evidence>
<name>A0A852RXQ5_9ACTN</name>
<comment type="similarity">
    <text evidence="1">Belongs to the glycosyltransferase 2 family.</text>
</comment>
<dbReference type="AlphaFoldDB" id="A0A852RXQ5"/>
<accession>A0A852RXQ5</accession>
<evidence type="ECO:0000313" key="6">
    <source>
        <dbReference type="Proteomes" id="UP000582231"/>
    </source>
</evidence>
<sequence length="264" mass="28580">MSTFLPAPASLRCVAVVPTYDEASTILPLLDRLAAVRSGAGAPHLDVLVVDDNSPDGTGELVRAHPAHGDWVHLVTRLAKDGLGAAYRAGFSYAVDDGYHAVIQLDADGSHPVEEIPAMLALLADHDLVIGSRYVRGGGAEGWPVRRRVLSLGANAYARRALRLQTRDATSGFRAWRAAALLRCDVLRTESNGYGFQVENTWHAERRGLRVVEHPITFTERVAGASKMTVDVAREAAVLVARWRWAELQAAHPALRPAAPQHTP</sequence>
<evidence type="ECO:0000256" key="3">
    <source>
        <dbReference type="ARBA" id="ARBA00022679"/>
    </source>
</evidence>
<dbReference type="PANTHER" id="PTHR43398">
    <property type="entry name" value="DOLICHOL-PHOSPHATE MANNOSYLTRANSFERASE SUBUNIT 1"/>
    <property type="match status" value="1"/>
</dbReference>
<keyword evidence="3 5" id="KW-0808">Transferase</keyword>
<dbReference type="GO" id="GO:0004582">
    <property type="term" value="F:dolichyl-phosphate beta-D-mannosyltransferase activity"/>
    <property type="evidence" value="ECO:0007669"/>
    <property type="project" value="UniProtKB-EC"/>
</dbReference>
<dbReference type="Pfam" id="PF00535">
    <property type="entry name" value="Glycos_transf_2"/>
    <property type="match status" value="1"/>
</dbReference>
<dbReference type="InterPro" id="IPR001173">
    <property type="entry name" value="Glyco_trans_2-like"/>
</dbReference>
<proteinExistence type="inferred from homology"/>
<dbReference type="SUPFAM" id="SSF53448">
    <property type="entry name" value="Nucleotide-diphospho-sugar transferases"/>
    <property type="match status" value="1"/>
</dbReference>
<keyword evidence="6" id="KW-1185">Reference proteome</keyword>
<dbReference type="EMBL" id="JACCBF010000001">
    <property type="protein sequence ID" value="NYD32634.1"/>
    <property type="molecule type" value="Genomic_DNA"/>
</dbReference>
<dbReference type="FunFam" id="3.90.550.10:FF:000122">
    <property type="entry name" value="Dolichol-phosphate mannosyltransferase subunit 1"/>
    <property type="match status" value="1"/>
</dbReference>
<dbReference type="RefSeq" id="WP_179728783.1">
    <property type="nucleotide sequence ID" value="NZ_BAABEF010000001.1"/>
</dbReference>
<dbReference type="InterPro" id="IPR039528">
    <property type="entry name" value="DPM1-like"/>
</dbReference>
<evidence type="ECO:0000313" key="5">
    <source>
        <dbReference type="EMBL" id="NYD32634.1"/>
    </source>
</evidence>
<organism evidence="5 6">
    <name type="scientific">Nocardioides kongjuensis</name>
    <dbReference type="NCBI Taxonomy" id="349522"/>
    <lineage>
        <taxon>Bacteria</taxon>
        <taxon>Bacillati</taxon>
        <taxon>Actinomycetota</taxon>
        <taxon>Actinomycetes</taxon>
        <taxon>Propionibacteriales</taxon>
        <taxon>Nocardioidaceae</taxon>
        <taxon>Nocardioides</taxon>
    </lineage>
</organism>
<reference evidence="5 6" key="1">
    <citation type="submission" date="2020-07" db="EMBL/GenBank/DDBJ databases">
        <title>Sequencing the genomes of 1000 actinobacteria strains.</title>
        <authorList>
            <person name="Klenk H.-P."/>
        </authorList>
    </citation>
    <scope>NUCLEOTIDE SEQUENCE [LARGE SCALE GENOMIC DNA]</scope>
    <source>
        <strain evidence="5 6">DSM 19082</strain>
    </source>
</reference>
<gene>
    <name evidence="5" type="ORF">BJ958_004180</name>
</gene>